<accession>A0A242MNQ9</accession>
<evidence type="ECO:0000313" key="2">
    <source>
        <dbReference type="Proteomes" id="UP000194546"/>
    </source>
</evidence>
<dbReference type="AlphaFoldDB" id="A0A242MNQ9"/>
<name>A0A242MNQ9_CABSO</name>
<protein>
    <submittedName>
        <fullName evidence="1">Uncharacterized protein</fullName>
    </submittedName>
</protein>
<organism evidence="1 2">
    <name type="scientific">Caballeronia sordidicola</name>
    <name type="common">Burkholderia sordidicola</name>
    <dbReference type="NCBI Taxonomy" id="196367"/>
    <lineage>
        <taxon>Bacteria</taxon>
        <taxon>Pseudomonadati</taxon>
        <taxon>Pseudomonadota</taxon>
        <taxon>Betaproteobacteria</taxon>
        <taxon>Burkholderiales</taxon>
        <taxon>Burkholderiaceae</taxon>
        <taxon>Caballeronia</taxon>
    </lineage>
</organism>
<evidence type="ECO:0000313" key="1">
    <source>
        <dbReference type="EMBL" id="OTP72883.1"/>
    </source>
</evidence>
<sequence length="64" mass="6936">MEKIALMNLEPEDGRLQIVGNLGPDPEESNTVTAFTEAGIEALREAIAEVKQGQRRTLSSHLGC</sequence>
<gene>
    <name evidence="1" type="ORF">PAMC26510_20575</name>
</gene>
<reference evidence="1 2" key="1">
    <citation type="submission" date="2017-03" db="EMBL/GenBank/DDBJ databases">
        <title>Genome analysis of strain PAMC 26510.</title>
        <authorList>
            <person name="Oh H.-M."/>
            <person name="Yang J.-A."/>
        </authorList>
    </citation>
    <scope>NUCLEOTIDE SEQUENCE [LARGE SCALE GENOMIC DNA]</scope>
    <source>
        <strain evidence="1 2">PAMC 26510</strain>
    </source>
</reference>
<dbReference type="EMBL" id="NBTY01000102">
    <property type="protein sequence ID" value="OTP72883.1"/>
    <property type="molecule type" value="Genomic_DNA"/>
</dbReference>
<proteinExistence type="predicted"/>
<comment type="caution">
    <text evidence="1">The sequence shown here is derived from an EMBL/GenBank/DDBJ whole genome shotgun (WGS) entry which is preliminary data.</text>
</comment>
<dbReference type="Proteomes" id="UP000194546">
    <property type="component" value="Unassembled WGS sequence"/>
</dbReference>